<evidence type="ECO:0000256" key="2">
    <source>
        <dbReference type="ARBA" id="ARBA00010838"/>
    </source>
</evidence>
<evidence type="ECO:0000256" key="9">
    <source>
        <dbReference type="RuleBase" id="RU361175"/>
    </source>
</evidence>
<protein>
    <recommendedName>
        <fullName evidence="3 9">Beta-glucosidase</fullName>
        <ecNumber evidence="3 9">3.2.1.21</ecNumber>
    </recommendedName>
</protein>
<dbReference type="Gene3D" id="3.20.20.80">
    <property type="entry name" value="Glycosidases"/>
    <property type="match status" value="1"/>
</dbReference>
<reference evidence="11" key="1">
    <citation type="submission" date="2015-10" db="EMBL/GenBank/DDBJ databases">
        <title>Complete genome sequence of Streptomyces ambofaciens DSM 40697.</title>
        <authorList>
            <person name="Thibessard A."/>
            <person name="Leblond P."/>
        </authorList>
    </citation>
    <scope>NUCLEOTIDE SEQUENCE [LARGE SCALE GENOMIC DNA]</scope>
    <source>
        <strain evidence="11">DSM 40697</strain>
    </source>
</reference>
<keyword evidence="7 9" id="KW-0326">Glycosidase</keyword>
<keyword evidence="6" id="KW-0119">Carbohydrate metabolism</keyword>
<evidence type="ECO:0000256" key="4">
    <source>
        <dbReference type="ARBA" id="ARBA00022801"/>
    </source>
</evidence>
<evidence type="ECO:0000313" key="10">
    <source>
        <dbReference type="EMBL" id="ANB10627.1"/>
    </source>
</evidence>
<evidence type="ECO:0000256" key="6">
    <source>
        <dbReference type="ARBA" id="ARBA00023277"/>
    </source>
</evidence>
<name>A0ABM6B937_STRAM</name>
<reference evidence="10 11" key="2">
    <citation type="journal article" date="2016" name="Genome Announc.">
        <title>Complete Genome Sequence of Streptomyces ambofaciens DSM 40697, a Paradigm for Genome Plasticity Studies.</title>
        <authorList>
            <person name="Thibessard A."/>
            <person name="Leblond P."/>
        </authorList>
    </citation>
    <scope>NUCLEOTIDE SEQUENCE [LARGE SCALE GENOMIC DNA]</scope>
    <source>
        <strain evidence="10 11">DSM 40697</strain>
    </source>
</reference>
<keyword evidence="11" id="KW-1185">Reference proteome</keyword>
<dbReference type="InterPro" id="IPR033132">
    <property type="entry name" value="GH_1_N_CS"/>
</dbReference>
<comment type="similarity">
    <text evidence="2 9">Belongs to the glycosyl hydrolase 1 family.</text>
</comment>
<dbReference type="Proteomes" id="UP000076720">
    <property type="component" value="Chromosome"/>
</dbReference>
<dbReference type="RefSeq" id="WP_063484224.1">
    <property type="nucleotide sequence ID" value="NZ_CP012949.1"/>
</dbReference>
<evidence type="ECO:0000256" key="3">
    <source>
        <dbReference type="ARBA" id="ARBA00012744"/>
    </source>
</evidence>
<dbReference type="NCBIfam" id="TIGR03356">
    <property type="entry name" value="BGL"/>
    <property type="match status" value="1"/>
</dbReference>
<gene>
    <name evidence="10" type="ORF">SAM40697_6674</name>
</gene>
<comment type="catalytic activity">
    <reaction evidence="1 9">
        <text>Hydrolysis of terminal, non-reducing beta-D-glucosyl residues with release of beta-D-glucose.</text>
        <dbReference type="EC" id="3.2.1.21"/>
    </reaction>
</comment>
<organism evidence="10 11">
    <name type="scientific">Streptomyces ambofaciens</name>
    <dbReference type="NCBI Taxonomy" id="1889"/>
    <lineage>
        <taxon>Bacteria</taxon>
        <taxon>Bacillati</taxon>
        <taxon>Actinomycetota</taxon>
        <taxon>Actinomycetes</taxon>
        <taxon>Kitasatosporales</taxon>
        <taxon>Streptomycetaceae</taxon>
        <taxon>Streptomyces</taxon>
    </lineage>
</organism>
<keyword evidence="8" id="KW-0624">Polysaccharide degradation</keyword>
<dbReference type="PANTHER" id="PTHR10353:SF36">
    <property type="entry name" value="LP05116P"/>
    <property type="match status" value="1"/>
</dbReference>
<evidence type="ECO:0000256" key="7">
    <source>
        <dbReference type="ARBA" id="ARBA00023295"/>
    </source>
</evidence>
<evidence type="ECO:0000313" key="11">
    <source>
        <dbReference type="Proteomes" id="UP000076720"/>
    </source>
</evidence>
<dbReference type="InterPro" id="IPR017853">
    <property type="entry name" value="GH"/>
</dbReference>
<dbReference type="InterPro" id="IPR017736">
    <property type="entry name" value="Glyco_hydro_1_beta-glucosidase"/>
</dbReference>
<dbReference type="InterPro" id="IPR001360">
    <property type="entry name" value="Glyco_hydro_1"/>
</dbReference>
<dbReference type="Pfam" id="PF00232">
    <property type="entry name" value="Glyco_hydro_1"/>
    <property type="match status" value="1"/>
</dbReference>
<keyword evidence="4 9" id="KW-0378">Hydrolase</keyword>
<dbReference type="PROSITE" id="PS00653">
    <property type="entry name" value="GLYCOSYL_HYDROL_F1_2"/>
    <property type="match status" value="1"/>
</dbReference>
<proteinExistence type="inferred from homology"/>
<dbReference type="PRINTS" id="PR00131">
    <property type="entry name" value="GLHYDRLASE1"/>
</dbReference>
<keyword evidence="5" id="KW-0136">Cellulose degradation</keyword>
<evidence type="ECO:0000256" key="8">
    <source>
        <dbReference type="ARBA" id="ARBA00023326"/>
    </source>
</evidence>
<evidence type="ECO:0000256" key="5">
    <source>
        <dbReference type="ARBA" id="ARBA00023001"/>
    </source>
</evidence>
<sequence length="450" mass="49639">MQPIQSLPPTFRWGVSTAAYQIEGAADIDGRGPSIWDTFSRVPGAVANGDTGDIACDHYRLWRDDIALMRQLGVSDYRFSISWPRVLPTGKGAANKAGLAFYDRLVDGLLEAGIRPYATLYHWDLPQALQDAGGWPERATAEHFGDYAAVMADALGDRVQDWATLNEPLCSAWLGHLEGVLAPGLRDLTAAVRSSYHLLLGHGLATQALRSHAAIKPNVGLVFNMTPCEPATDDDRDAARRADGHNNRWWLDPVHGRGFPADMREVYGVALPERPGDTETIAAPLDHLGLNYYFRQIIQDAPDLPAPSYRVVPVPDAPTTAMGWEVHPDGLEQLLMRLHHEYAPASILVTENGSAYQDEVGADGSVHDPDRVAYLERHLEAAASAVRRGAPLHGYYAWSLMDNFEWAHGYDKRFGLIHVDYKTQQRTIKASGHRYAQLIADHRTATAFPA</sequence>
<dbReference type="EC" id="3.2.1.21" evidence="3 9"/>
<evidence type="ECO:0000256" key="1">
    <source>
        <dbReference type="ARBA" id="ARBA00000448"/>
    </source>
</evidence>
<accession>A0ABM6B937</accession>
<dbReference type="PANTHER" id="PTHR10353">
    <property type="entry name" value="GLYCOSYL HYDROLASE"/>
    <property type="match status" value="1"/>
</dbReference>
<dbReference type="EMBL" id="CP012949">
    <property type="protein sequence ID" value="ANB10627.1"/>
    <property type="molecule type" value="Genomic_DNA"/>
</dbReference>
<dbReference type="SUPFAM" id="SSF51445">
    <property type="entry name" value="(Trans)glycosidases"/>
    <property type="match status" value="1"/>
</dbReference>